<dbReference type="AlphaFoldDB" id="S3CXN2"/>
<dbReference type="GeneID" id="19463124"/>
<keyword evidence="4" id="KW-0520">NAD</keyword>
<keyword evidence="7" id="KW-1185">Reference proteome</keyword>
<name>S3CXN2_GLAL2</name>
<keyword evidence="3" id="KW-0560">Oxidoreductase</keyword>
<evidence type="ECO:0000313" key="6">
    <source>
        <dbReference type="EMBL" id="EPE31102.1"/>
    </source>
</evidence>
<dbReference type="Gene3D" id="3.30.70.2450">
    <property type="match status" value="1"/>
</dbReference>
<organism evidence="6 7">
    <name type="scientific">Glarea lozoyensis (strain ATCC 20868 / MF5171)</name>
    <dbReference type="NCBI Taxonomy" id="1116229"/>
    <lineage>
        <taxon>Eukaryota</taxon>
        <taxon>Fungi</taxon>
        <taxon>Dikarya</taxon>
        <taxon>Ascomycota</taxon>
        <taxon>Pezizomycotina</taxon>
        <taxon>Leotiomycetes</taxon>
        <taxon>Helotiales</taxon>
        <taxon>Helotiaceae</taxon>
        <taxon>Glarea</taxon>
    </lineage>
</organism>
<dbReference type="Gene3D" id="3.50.50.60">
    <property type="entry name" value="FAD/NAD(P)-binding domain"/>
    <property type="match status" value="1"/>
</dbReference>
<evidence type="ECO:0000259" key="5">
    <source>
        <dbReference type="Pfam" id="PF01494"/>
    </source>
</evidence>
<gene>
    <name evidence="6" type="ORF">GLAREA_04069</name>
</gene>
<accession>S3CXN2</accession>
<dbReference type="KEGG" id="glz:GLAREA_04069"/>
<dbReference type="PRINTS" id="PR00420">
    <property type="entry name" value="RNGMNOXGNASE"/>
</dbReference>
<evidence type="ECO:0000256" key="1">
    <source>
        <dbReference type="ARBA" id="ARBA00022630"/>
    </source>
</evidence>
<dbReference type="PANTHER" id="PTHR43476">
    <property type="entry name" value="3-(3-HYDROXY-PHENYL)PROPIONATE/3-HYDROXYCINNAMIC ACID HYDROXYLASE"/>
    <property type="match status" value="1"/>
</dbReference>
<dbReference type="SUPFAM" id="SSF51905">
    <property type="entry name" value="FAD/NAD(P)-binding domain"/>
    <property type="match status" value="1"/>
</dbReference>
<dbReference type="GO" id="GO:0071949">
    <property type="term" value="F:FAD binding"/>
    <property type="evidence" value="ECO:0007669"/>
    <property type="project" value="InterPro"/>
</dbReference>
<dbReference type="InterPro" id="IPR002938">
    <property type="entry name" value="FAD-bd"/>
</dbReference>
<reference evidence="6 7" key="1">
    <citation type="journal article" date="2013" name="BMC Genomics">
        <title>Genomics-driven discovery of the pneumocandin biosynthetic gene cluster in the fungus Glarea lozoyensis.</title>
        <authorList>
            <person name="Chen L."/>
            <person name="Yue Q."/>
            <person name="Zhang X."/>
            <person name="Xiang M."/>
            <person name="Wang C."/>
            <person name="Li S."/>
            <person name="Che Y."/>
            <person name="Ortiz-Lopez F.J."/>
            <person name="Bills G.F."/>
            <person name="Liu X."/>
            <person name="An Z."/>
        </authorList>
    </citation>
    <scope>NUCLEOTIDE SEQUENCE [LARGE SCALE GENOMIC DNA]</scope>
    <source>
        <strain evidence="7">ATCC 20868 / MF5171</strain>
    </source>
</reference>
<dbReference type="OMA" id="NFHRLWD"/>
<dbReference type="Pfam" id="PF01494">
    <property type="entry name" value="FAD_binding_3"/>
    <property type="match status" value="1"/>
</dbReference>
<dbReference type="EMBL" id="KE145363">
    <property type="protein sequence ID" value="EPE31102.1"/>
    <property type="molecule type" value="Genomic_DNA"/>
</dbReference>
<evidence type="ECO:0000256" key="3">
    <source>
        <dbReference type="ARBA" id="ARBA00023002"/>
    </source>
</evidence>
<proteinExistence type="predicted"/>
<dbReference type="GO" id="GO:0016491">
    <property type="term" value="F:oxidoreductase activity"/>
    <property type="evidence" value="ECO:0007669"/>
    <property type="project" value="UniProtKB-KW"/>
</dbReference>
<protein>
    <submittedName>
        <fullName evidence="6">FAD/NAD(P)-binding protein</fullName>
    </submittedName>
</protein>
<sequence length="401" mass="45336">MAQNTGLKQVIIVGAGPSGLILGILLAKAGIHVLLLEQSAELDTNPRAAHYAPSTVRELRRCGLLKEVQEAGYMPQGVCWRTPEGGILAGISPDPSYEDAMVCLPLDKLIAILSRNLQRPHSSEIRFNHRVIDIEQDDKQAKVIVETDKGVVTLEADFVIGCDGANSLVRKSLYGDEFQGETLRSQIIATNIYYDFHKFGYWDSQFILHPQNWYLAAKITLDGLWRVTYGDIPGLTNEEYLERNAQRFAEILPGKPKPEDYKIANISPYKLHQRCVPSMRVGRVLLAADAAHLCNPFGGLGLTGGIADISSLFDCLLAIHERHADDSILDKWSEVRIRKWREIIDPMSRANFRRLWDNEVLEERDRFFDMCRRITQGGEGRQAYRAATYILDEDMSKYFKK</sequence>
<dbReference type="Proteomes" id="UP000016922">
    <property type="component" value="Unassembled WGS sequence"/>
</dbReference>
<keyword evidence="1" id="KW-0285">Flavoprotein</keyword>
<evidence type="ECO:0000256" key="2">
    <source>
        <dbReference type="ARBA" id="ARBA00022827"/>
    </source>
</evidence>
<dbReference type="HOGENOM" id="CLU_009665_2_2_1"/>
<feature type="domain" description="FAD-binding" evidence="5">
    <location>
        <begin position="9"/>
        <end position="338"/>
    </location>
</feature>
<dbReference type="eggNOG" id="ENOG502QQGF">
    <property type="taxonomic scope" value="Eukaryota"/>
</dbReference>
<keyword evidence="2" id="KW-0274">FAD</keyword>
<evidence type="ECO:0000256" key="4">
    <source>
        <dbReference type="ARBA" id="ARBA00023027"/>
    </source>
</evidence>
<dbReference type="OrthoDB" id="10016252at2759"/>
<dbReference type="PANTHER" id="PTHR43476:SF4">
    <property type="entry name" value="BLR0106 PROTEIN"/>
    <property type="match status" value="1"/>
</dbReference>
<dbReference type="InterPro" id="IPR050631">
    <property type="entry name" value="PheA/TfdB_FAD_monoxygenase"/>
</dbReference>
<dbReference type="RefSeq" id="XP_008082513.1">
    <property type="nucleotide sequence ID" value="XM_008084322.1"/>
</dbReference>
<dbReference type="InterPro" id="IPR036188">
    <property type="entry name" value="FAD/NAD-bd_sf"/>
</dbReference>
<evidence type="ECO:0000313" key="7">
    <source>
        <dbReference type="Proteomes" id="UP000016922"/>
    </source>
</evidence>